<evidence type="ECO:0000313" key="4">
    <source>
        <dbReference type="EMBL" id="AAZ07899.1"/>
    </source>
</evidence>
<feature type="non-terminal residue" evidence="4">
    <location>
        <position position="171"/>
    </location>
</feature>
<dbReference type="EMBL" id="DQ099388">
    <property type="protein sequence ID" value="AAZ07899.1"/>
    <property type="molecule type" value="Genomic_DNA"/>
</dbReference>
<feature type="non-terminal residue" evidence="4">
    <location>
        <position position="1"/>
    </location>
</feature>
<dbReference type="InterPro" id="IPR027417">
    <property type="entry name" value="P-loop_NTPase"/>
</dbReference>
<dbReference type="GO" id="GO:0009536">
    <property type="term" value="C:plastid"/>
    <property type="evidence" value="ECO:0007669"/>
    <property type="project" value="UniProtKB-SubCell"/>
</dbReference>
<dbReference type="SUPFAM" id="SSF52540">
    <property type="entry name" value="P-loop containing nucleoside triphosphate hydrolases"/>
    <property type="match status" value="1"/>
</dbReference>
<proteinExistence type="predicted"/>
<name>Q4F963_IPOBA</name>
<evidence type="ECO:0000256" key="1">
    <source>
        <dbReference type="ARBA" id="ARBA00004474"/>
    </source>
</evidence>
<dbReference type="AlphaFoldDB" id="Q4F963"/>
<organism evidence="4">
    <name type="scientific">Ipomoea batatas</name>
    <name type="common">Sweet potato</name>
    <name type="synonym">Convolvulus batatas</name>
    <dbReference type="NCBI Taxonomy" id="4120"/>
    <lineage>
        <taxon>Eukaryota</taxon>
        <taxon>Viridiplantae</taxon>
        <taxon>Streptophyta</taxon>
        <taxon>Embryophyta</taxon>
        <taxon>Tracheophyta</taxon>
        <taxon>Spermatophyta</taxon>
        <taxon>Magnoliopsida</taxon>
        <taxon>eudicotyledons</taxon>
        <taxon>Gunneridae</taxon>
        <taxon>Pentapetalae</taxon>
        <taxon>asterids</taxon>
        <taxon>lamiids</taxon>
        <taxon>Solanales</taxon>
        <taxon>Convolvulaceae</taxon>
        <taxon>Ipomoeeae</taxon>
        <taxon>Ipomoea</taxon>
    </lineage>
</organism>
<comment type="subcellular location">
    <subcellularLocation>
        <location evidence="1">Plastid</location>
    </subcellularLocation>
</comment>
<dbReference type="GO" id="GO:0006952">
    <property type="term" value="P:defense response"/>
    <property type="evidence" value="ECO:0007669"/>
    <property type="project" value="InterPro"/>
</dbReference>
<dbReference type="PANTHER" id="PTHR11017">
    <property type="entry name" value="LEUCINE-RICH REPEAT-CONTAINING PROTEIN"/>
    <property type="match status" value="1"/>
</dbReference>
<dbReference type="InterPro" id="IPR044974">
    <property type="entry name" value="Disease_R_plants"/>
</dbReference>
<dbReference type="PANTHER" id="PTHR11017:SF573">
    <property type="entry name" value="ADP-RIBOSYL CYCLASE_CYCLIC ADP-RIBOSE HYDROLASE"/>
    <property type="match status" value="1"/>
</dbReference>
<dbReference type="PRINTS" id="PR00364">
    <property type="entry name" value="DISEASERSIST"/>
</dbReference>
<evidence type="ECO:0000259" key="3">
    <source>
        <dbReference type="Pfam" id="PF00931"/>
    </source>
</evidence>
<evidence type="ECO:0000256" key="2">
    <source>
        <dbReference type="ARBA" id="ARBA00022614"/>
    </source>
</evidence>
<dbReference type="InterPro" id="IPR002182">
    <property type="entry name" value="NB-ARC"/>
</dbReference>
<feature type="domain" description="NB-ARC" evidence="3">
    <location>
        <begin position="1"/>
        <end position="145"/>
    </location>
</feature>
<dbReference type="Gene3D" id="1.10.8.430">
    <property type="entry name" value="Helical domain of apoptotic protease-activating factors"/>
    <property type="match status" value="1"/>
</dbReference>
<protein>
    <submittedName>
        <fullName evidence="4">NBS-LRR protein</fullName>
    </submittedName>
</protein>
<dbReference type="InterPro" id="IPR042197">
    <property type="entry name" value="Apaf_helical"/>
</dbReference>
<dbReference type="Pfam" id="PF00931">
    <property type="entry name" value="NB-ARC"/>
    <property type="match status" value="1"/>
</dbReference>
<dbReference type="Gene3D" id="3.40.50.300">
    <property type="entry name" value="P-loop containing nucleotide triphosphate hydrolases"/>
    <property type="match status" value="1"/>
</dbReference>
<accession>Q4F963</accession>
<reference evidence="4" key="1">
    <citation type="submission" date="2005-06" db="EMBL/GenBank/DDBJ databases">
        <title>Isolation and characterization of disease resistance gene analogs from sweet potato.</title>
        <authorList>
            <person name="Zhu H."/>
            <person name="Lin Q."/>
            <person name="Wang X."/>
            <person name="Jin G."/>
            <person name="Wu W."/>
        </authorList>
    </citation>
    <scope>NUCLEOTIDE SEQUENCE</scope>
</reference>
<dbReference type="GO" id="GO:0043531">
    <property type="term" value="F:ADP binding"/>
    <property type="evidence" value="ECO:0007669"/>
    <property type="project" value="InterPro"/>
</dbReference>
<sequence length="171" mass="19417">GMGGLGKTTITKVAFDRFSSGFDGSCFLVDVRKHGLEALQKKLLSKVLEENAIDIDDVDEGIQMIKKRLEWKRVLIVLDDIDHRDQLDKLVEDAEWLCNGSRVIITTRDKHVFTQFRVVVEPYEVEKLEEEKALELFSWHAFKKESPENGFEDLSTSFVAHAGGLPLALKV</sequence>
<keyword evidence="2" id="KW-0433">Leucine-rich repeat</keyword>